<evidence type="ECO:0000256" key="3">
    <source>
        <dbReference type="ARBA" id="ARBA00022705"/>
    </source>
</evidence>
<evidence type="ECO:0000256" key="14">
    <source>
        <dbReference type="RuleBase" id="RU000617"/>
    </source>
</evidence>
<dbReference type="PANTHER" id="PTHR45674">
    <property type="entry name" value="DNA LIGASE 1/3 FAMILY MEMBER"/>
    <property type="match status" value="1"/>
</dbReference>
<dbReference type="NCBIfam" id="NF002868">
    <property type="entry name" value="PRK03180.1"/>
    <property type="match status" value="1"/>
</dbReference>
<keyword evidence="6 13" id="KW-0227">DNA damage</keyword>
<keyword evidence="19" id="KW-1185">Reference proteome</keyword>
<feature type="region of interest" description="Disordered" evidence="16">
    <location>
        <begin position="299"/>
        <end position="319"/>
    </location>
</feature>
<keyword evidence="7 13" id="KW-0067">ATP-binding</keyword>
<dbReference type="InterPro" id="IPR012308">
    <property type="entry name" value="DNA_ligase_ATP-dep_N"/>
</dbReference>
<dbReference type="SUPFAM" id="SSF117018">
    <property type="entry name" value="ATP-dependent DNA ligase DNA-binding domain"/>
    <property type="match status" value="1"/>
</dbReference>
<keyword evidence="11 13" id="KW-0131">Cell cycle</keyword>
<evidence type="ECO:0000256" key="5">
    <source>
        <dbReference type="ARBA" id="ARBA00022741"/>
    </source>
</evidence>
<dbReference type="CDD" id="cd07901">
    <property type="entry name" value="Adenylation_DNA_ligase_Arch_LigB"/>
    <property type="match status" value="1"/>
</dbReference>
<feature type="compositionally biased region" description="Gly residues" evidence="16">
    <location>
        <begin position="308"/>
        <end position="319"/>
    </location>
</feature>
<comment type="function">
    <text evidence="13">DNA ligase that seals nicks in double-stranded DNA during DNA replication, DNA recombination and DNA repair.</text>
</comment>
<dbReference type="Proteomes" id="UP000633601">
    <property type="component" value="Unassembled WGS sequence"/>
</dbReference>
<dbReference type="PANTHER" id="PTHR45674:SF13">
    <property type="entry name" value="DNA LIGASE-RELATED"/>
    <property type="match status" value="1"/>
</dbReference>
<organism evidence="18 19">
    <name type="scientific">Oerskovia gallyi</name>
    <dbReference type="NCBI Taxonomy" id="2762226"/>
    <lineage>
        <taxon>Bacteria</taxon>
        <taxon>Bacillati</taxon>
        <taxon>Actinomycetota</taxon>
        <taxon>Actinomycetes</taxon>
        <taxon>Micrococcales</taxon>
        <taxon>Cellulomonadaceae</taxon>
        <taxon>Oerskovia</taxon>
    </lineage>
</organism>
<feature type="binding site" evidence="13">
    <location>
        <position position="415"/>
    </location>
    <ligand>
        <name>ATP</name>
        <dbReference type="ChEBI" id="CHEBI:30616"/>
    </ligand>
</feature>
<dbReference type="InterPro" id="IPR012310">
    <property type="entry name" value="DNA_ligase_ATP-dep_cent"/>
</dbReference>
<dbReference type="PROSITE" id="PS00697">
    <property type="entry name" value="DNA_LIGASE_A1"/>
    <property type="match status" value="1"/>
</dbReference>
<evidence type="ECO:0000256" key="15">
    <source>
        <dbReference type="RuleBase" id="RU004196"/>
    </source>
</evidence>
<dbReference type="InterPro" id="IPR022865">
    <property type="entry name" value="DNA_ligae_ATP-dep_bac/arc"/>
</dbReference>
<dbReference type="GO" id="GO:0003910">
    <property type="term" value="F:DNA ligase (ATP) activity"/>
    <property type="evidence" value="ECO:0007669"/>
    <property type="project" value="UniProtKB-EC"/>
</dbReference>
<evidence type="ECO:0000259" key="17">
    <source>
        <dbReference type="PROSITE" id="PS50160"/>
    </source>
</evidence>
<sequence>MLLAEVAATSDAVAATRSRLAKRAALADLLRRAAPNGEAGGPGDDVEIVVSYLAGELRQRRTGLGWASLRSLPPPAGSPTLTVEAVDATFEEMAALSGPGSDTARSAAATALFAAATEREQSFLRGLVAGDLRQGALDALVVDAVAEAAGVPVDAVRRAVMLRGATGPVARAALEAPGPTAALTALAGFGLEVGRPVRPMLAQSAPDVAAAFDKLGASPAADDPGHRVSVDVKLDGIRIQVHRDGDAVRVFTRSLDDITPRVPEIVADARSLASERFVLDGEALVVGPDGVARPFQETAARSATRDAGGAGGGDAGGAGGADGEAALAGALALRPYFFDVLHADGHDLIDAPLHERLDVLDQVAGSFTVRRLATASPGAAEEFFAEAVREGQEGVVVKSLDAPYAAGRRGAGWVKVKPRHTLDLVVLAVEWGSGRRTGLLSNIHLGARDPQGGFVMLGKTFKGMTDEMLRWQTERFLELETSRTDYVVHVRPEQVVEIAFDGLQRSTRYPGGLALRFARVLRYRDDKTADEADTIEAVRALA</sequence>
<dbReference type="HAMAP" id="MF_00407">
    <property type="entry name" value="DNA_ligase"/>
    <property type="match status" value="1"/>
</dbReference>
<evidence type="ECO:0000256" key="6">
    <source>
        <dbReference type="ARBA" id="ARBA00022763"/>
    </source>
</evidence>
<dbReference type="InterPro" id="IPR050191">
    <property type="entry name" value="ATP-dep_DNA_ligase"/>
</dbReference>
<dbReference type="EMBL" id="JACSQE010000015">
    <property type="protein sequence ID" value="MBD8000236.1"/>
    <property type="molecule type" value="Genomic_DNA"/>
</dbReference>
<keyword evidence="1 13" id="KW-0436">Ligase</keyword>
<feature type="binding site" evidence="13">
    <location>
        <position position="338"/>
    </location>
    <ligand>
        <name>ATP</name>
        <dbReference type="ChEBI" id="CHEBI:30616"/>
    </ligand>
</feature>
<dbReference type="InterPro" id="IPR012309">
    <property type="entry name" value="DNA_ligase_ATP-dep_C"/>
</dbReference>
<keyword evidence="3 13" id="KW-0235">DNA replication</keyword>
<dbReference type="InterPro" id="IPR000977">
    <property type="entry name" value="DNA_ligase_ATP-dep"/>
</dbReference>
<dbReference type="SUPFAM" id="SSF56091">
    <property type="entry name" value="DNA ligase/mRNA capping enzyme, catalytic domain"/>
    <property type="match status" value="1"/>
</dbReference>
<feature type="binding site" evidence="13">
    <location>
        <position position="409"/>
    </location>
    <ligand>
        <name>ATP</name>
        <dbReference type="ChEBI" id="CHEBI:30616"/>
    </ligand>
</feature>
<keyword evidence="9 13" id="KW-0233">DNA recombination</keyword>
<keyword evidence="4 13" id="KW-0479">Metal-binding</keyword>
<dbReference type="Gene3D" id="1.10.3260.10">
    <property type="entry name" value="DNA ligase, ATP-dependent, N-terminal domain"/>
    <property type="match status" value="1"/>
</dbReference>
<evidence type="ECO:0000256" key="9">
    <source>
        <dbReference type="ARBA" id="ARBA00023172"/>
    </source>
</evidence>
<comment type="similarity">
    <text evidence="13 15">Belongs to the ATP-dependent DNA ligase family.</text>
</comment>
<dbReference type="Gene3D" id="3.30.470.30">
    <property type="entry name" value="DNA ligase/mRNA capping enzyme"/>
    <property type="match status" value="1"/>
</dbReference>
<evidence type="ECO:0000256" key="2">
    <source>
        <dbReference type="ARBA" id="ARBA00022618"/>
    </source>
</evidence>
<dbReference type="CDD" id="cd07972">
    <property type="entry name" value="OBF_DNA_ligase_Arch_LigB"/>
    <property type="match status" value="1"/>
</dbReference>
<proteinExistence type="inferred from homology"/>
<evidence type="ECO:0000313" key="19">
    <source>
        <dbReference type="Proteomes" id="UP000633601"/>
    </source>
</evidence>
<dbReference type="InterPro" id="IPR012340">
    <property type="entry name" value="NA-bd_OB-fold"/>
</dbReference>
<dbReference type="Pfam" id="PF04679">
    <property type="entry name" value="DNA_ligase_A_C"/>
    <property type="match status" value="1"/>
</dbReference>
<feature type="active site" description="N6-AMP-lysine intermediate" evidence="13">
    <location>
        <position position="233"/>
    </location>
</feature>
<evidence type="ECO:0000256" key="8">
    <source>
        <dbReference type="ARBA" id="ARBA00022842"/>
    </source>
</evidence>
<evidence type="ECO:0000256" key="10">
    <source>
        <dbReference type="ARBA" id="ARBA00023204"/>
    </source>
</evidence>
<evidence type="ECO:0000256" key="16">
    <source>
        <dbReference type="SAM" id="MobiDB-lite"/>
    </source>
</evidence>
<evidence type="ECO:0000256" key="12">
    <source>
        <dbReference type="ARBA" id="ARBA00034003"/>
    </source>
</evidence>
<dbReference type="InterPro" id="IPR016059">
    <property type="entry name" value="DNA_ligase_ATP-dep_CS"/>
</dbReference>
<dbReference type="RefSeq" id="WP_191791948.1">
    <property type="nucleotide sequence ID" value="NZ_JACSQE010000015.1"/>
</dbReference>
<feature type="binding site" evidence="13">
    <location>
        <position position="231"/>
    </location>
    <ligand>
        <name>ATP</name>
        <dbReference type="ChEBI" id="CHEBI:30616"/>
    </ligand>
</feature>
<feature type="binding site" evidence="13">
    <location>
        <position position="238"/>
    </location>
    <ligand>
        <name>ATP</name>
        <dbReference type="ChEBI" id="CHEBI:30616"/>
    </ligand>
</feature>
<evidence type="ECO:0000256" key="13">
    <source>
        <dbReference type="HAMAP-Rule" id="MF_00407"/>
    </source>
</evidence>
<name>A0ABR8V6L4_9CELL</name>
<dbReference type="PROSITE" id="PS50160">
    <property type="entry name" value="DNA_LIGASE_A3"/>
    <property type="match status" value="1"/>
</dbReference>
<dbReference type="Pfam" id="PF01068">
    <property type="entry name" value="DNA_ligase_A_M"/>
    <property type="match status" value="1"/>
</dbReference>
<evidence type="ECO:0000256" key="1">
    <source>
        <dbReference type="ARBA" id="ARBA00022598"/>
    </source>
</evidence>
<dbReference type="NCBIfam" id="TIGR00574">
    <property type="entry name" value="dnl1"/>
    <property type="match status" value="1"/>
</dbReference>
<accession>A0ABR8V6L4</accession>
<dbReference type="Pfam" id="PF04675">
    <property type="entry name" value="DNA_ligase_A_N"/>
    <property type="match status" value="1"/>
</dbReference>
<evidence type="ECO:0000256" key="7">
    <source>
        <dbReference type="ARBA" id="ARBA00022840"/>
    </source>
</evidence>
<evidence type="ECO:0000313" key="18">
    <source>
        <dbReference type="EMBL" id="MBD8000236.1"/>
    </source>
</evidence>
<keyword evidence="5 13" id="KW-0547">Nucleotide-binding</keyword>
<feature type="binding site" evidence="13">
    <location>
        <position position="253"/>
    </location>
    <ligand>
        <name>ATP</name>
        <dbReference type="ChEBI" id="CHEBI:30616"/>
    </ligand>
</feature>
<feature type="binding site" evidence="13">
    <location>
        <position position="282"/>
    </location>
    <ligand>
        <name>ATP</name>
        <dbReference type="ChEBI" id="CHEBI:30616"/>
    </ligand>
</feature>
<protein>
    <recommendedName>
        <fullName evidence="13">Probable DNA ligase</fullName>
        <ecNumber evidence="13">6.5.1.1</ecNumber>
    </recommendedName>
    <alternativeName>
        <fullName evidence="13">Polydeoxyribonucleotide synthase [ATP]</fullName>
    </alternativeName>
</protein>
<evidence type="ECO:0000256" key="4">
    <source>
        <dbReference type="ARBA" id="ARBA00022723"/>
    </source>
</evidence>
<evidence type="ECO:0000256" key="11">
    <source>
        <dbReference type="ARBA" id="ARBA00023306"/>
    </source>
</evidence>
<feature type="domain" description="ATP-dependent DNA ligase family profile" evidence="17">
    <location>
        <begin position="336"/>
        <end position="449"/>
    </location>
</feature>
<dbReference type="SUPFAM" id="SSF50249">
    <property type="entry name" value="Nucleic acid-binding proteins"/>
    <property type="match status" value="1"/>
</dbReference>
<keyword evidence="10 13" id="KW-0234">DNA repair</keyword>
<comment type="caution">
    <text evidence="18">The sequence shown here is derived from an EMBL/GenBank/DDBJ whole genome shotgun (WGS) entry which is preliminary data.</text>
</comment>
<dbReference type="Gene3D" id="2.40.50.140">
    <property type="entry name" value="Nucleic acid-binding proteins"/>
    <property type="match status" value="1"/>
</dbReference>
<gene>
    <name evidence="13" type="primary">lig</name>
    <name evidence="18" type="ORF">H9640_16925</name>
</gene>
<keyword evidence="8 13" id="KW-0460">Magnesium</keyword>
<keyword evidence="2 13" id="KW-0132">Cell division</keyword>
<dbReference type="InterPro" id="IPR036599">
    <property type="entry name" value="DNA_ligase_N_sf"/>
</dbReference>
<comment type="catalytic activity">
    <reaction evidence="12 13 14">
        <text>ATP + (deoxyribonucleotide)n-3'-hydroxyl + 5'-phospho-(deoxyribonucleotide)m = (deoxyribonucleotide)n+m + AMP + diphosphate.</text>
        <dbReference type="EC" id="6.5.1.1"/>
    </reaction>
</comment>
<reference evidence="18 19" key="1">
    <citation type="submission" date="2020-08" db="EMBL/GenBank/DDBJ databases">
        <title>A Genomic Blueprint of the Chicken Gut Microbiome.</title>
        <authorList>
            <person name="Gilroy R."/>
            <person name="Ravi A."/>
            <person name="Getino M."/>
            <person name="Pursley I."/>
            <person name="Horton D.L."/>
            <person name="Alikhan N.-F."/>
            <person name="Baker D."/>
            <person name="Gharbi K."/>
            <person name="Hall N."/>
            <person name="Watson M."/>
            <person name="Adriaenssens E.M."/>
            <person name="Foster-Nyarko E."/>
            <person name="Jarju S."/>
            <person name="Secka A."/>
            <person name="Antonio M."/>
            <person name="Oren A."/>
            <person name="Chaudhuri R."/>
            <person name="La Ragione R.M."/>
            <person name="Hildebrand F."/>
            <person name="Pallen M.J."/>
        </authorList>
    </citation>
    <scope>NUCLEOTIDE SEQUENCE [LARGE SCALE GENOMIC DNA]</scope>
    <source>
        <strain evidence="18 19">Sa2CUA8</strain>
    </source>
</reference>
<dbReference type="EC" id="6.5.1.1" evidence="13"/>
<comment type="cofactor">
    <cofactor evidence="13">
        <name>Mg(2+)</name>
        <dbReference type="ChEBI" id="CHEBI:18420"/>
    </cofactor>
</comment>